<proteinExistence type="predicted"/>
<accession>A0A7C3V682</accession>
<feature type="chain" id="PRO_5028408252" evidence="1">
    <location>
        <begin position="26"/>
        <end position="104"/>
    </location>
</feature>
<sequence>MRSKLVAGFVLAVVAVMVIASGAMAAKMLCVSNKELKGEDTVASCLAKGDKFAVVDDYGIVHIMTPEEVELTKAFNPKALETRAYGIKYQKEAPILPMMPRVEP</sequence>
<feature type="signal peptide" evidence="1">
    <location>
        <begin position="1"/>
        <end position="25"/>
    </location>
</feature>
<name>A0A7C3V682_9BACT</name>
<evidence type="ECO:0000313" key="2">
    <source>
        <dbReference type="EMBL" id="HGF32900.1"/>
    </source>
</evidence>
<reference evidence="2" key="1">
    <citation type="journal article" date="2020" name="mSystems">
        <title>Genome- and Community-Level Interaction Insights into Carbon Utilization and Element Cycling Functions of Hydrothermarchaeota in Hydrothermal Sediment.</title>
        <authorList>
            <person name="Zhou Z."/>
            <person name="Liu Y."/>
            <person name="Xu W."/>
            <person name="Pan J."/>
            <person name="Luo Z.H."/>
            <person name="Li M."/>
        </authorList>
    </citation>
    <scope>NUCLEOTIDE SEQUENCE [LARGE SCALE GENOMIC DNA]</scope>
    <source>
        <strain evidence="2">SpSt-897</strain>
    </source>
</reference>
<dbReference type="AlphaFoldDB" id="A0A7C3V682"/>
<keyword evidence="1" id="KW-0732">Signal</keyword>
<organism evidence="2">
    <name type="scientific">Desulfobacca acetoxidans</name>
    <dbReference type="NCBI Taxonomy" id="60893"/>
    <lineage>
        <taxon>Bacteria</taxon>
        <taxon>Pseudomonadati</taxon>
        <taxon>Thermodesulfobacteriota</taxon>
        <taxon>Desulfobaccia</taxon>
        <taxon>Desulfobaccales</taxon>
        <taxon>Desulfobaccaceae</taxon>
        <taxon>Desulfobacca</taxon>
    </lineage>
</organism>
<gene>
    <name evidence="2" type="ORF">ENW96_00725</name>
</gene>
<comment type="caution">
    <text evidence="2">The sequence shown here is derived from an EMBL/GenBank/DDBJ whole genome shotgun (WGS) entry which is preliminary data.</text>
</comment>
<evidence type="ECO:0000256" key="1">
    <source>
        <dbReference type="SAM" id="SignalP"/>
    </source>
</evidence>
<dbReference type="EMBL" id="DTMF01000021">
    <property type="protein sequence ID" value="HGF32900.1"/>
    <property type="molecule type" value="Genomic_DNA"/>
</dbReference>
<protein>
    <submittedName>
        <fullName evidence="2">Succinylglutamate desuccinylase</fullName>
    </submittedName>
</protein>